<dbReference type="PANTHER" id="PTHR24567:SF26">
    <property type="entry name" value="REGULATORY PROTEIN YEIL"/>
    <property type="match status" value="1"/>
</dbReference>
<name>A0ABU8BVN0_9RHOB</name>
<reference evidence="6" key="1">
    <citation type="submission" date="2024-02" db="EMBL/GenBank/DDBJ databases">
        <title>Genome sequences of strain Gemmobacter sp. JM10B15.</title>
        <authorList>
            <person name="Zhang M."/>
        </authorList>
    </citation>
    <scope>NUCLEOTIDE SEQUENCE</scope>
    <source>
        <strain evidence="6">JM10B15</strain>
    </source>
</reference>
<feature type="domain" description="Cyclic nucleotide-binding" evidence="4">
    <location>
        <begin position="14"/>
        <end position="116"/>
    </location>
</feature>
<dbReference type="SUPFAM" id="SSF51206">
    <property type="entry name" value="cAMP-binding domain-like"/>
    <property type="match status" value="1"/>
</dbReference>
<dbReference type="EMBL" id="JBALHR010000006">
    <property type="protein sequence ID" value="MEH7828753.1"/>
    <property type="molecule type" value="Genomic_DNA"/>
</dbReference>
<keyword evidence="3" id="KW-0804">Transcription</keyword>
<gene>
    <name evidence="6" type="ORF">V6590_11375</name>
</gene>
<dbReference type="Pfam" id="PF00027">
    <property type="entry name" value="cNMP_binding"/>
    <property type="match status" value="1"/>
</dbReference>
<evidence type="ECO:0000256" key="1">
    <source>
        <dbReference type="ARBA" id="ARBA00023015"/>
    </source>
</evidence>
<dbReference type="PANTHER" id="PTHR24567">
    <property type="entry name" value="CRP FAMILY TRANSCRIPTIONAL REGULATORY PROTEIN"/>
    <property type="match status" value="1"/>
</dbReference>
<dbReference type="InterPro" id="IPR000595">
    <property type="entry name" value="cNMP-bd_dom"/>
</dbReference>
<dbReference type="InterPro" id="IPR036388">
    <property type="entry name" value="WH-like_DNA-bd_sf"/>
</dbReference>
<dbReference type="InterPro" id="IPR014710">
    <property type="entry name" value="RmlC-like_jellyroll"/>
</dbReference>
<dbReference type="SMART" id="SM00100">
    <property type="entry name" value="cNMP"/>
    <property type="match status" value="1"/>
</dbReference>
<sequence>MRPHDIAEVRHLPLFRDMLKVSFEQLVQGAYAQTFPAGMELIRQGDPADFLHVVLEGSVELYANWENRLCTMAVVNPIGTFILAACIKDAPYLMSARTLERSRLLLVPASDLRAVFRRDPEFAVSTITELAGCYRAVVRHAKCLKLRNSRERIAAYLLKQSRNLGGIARFTLSVEKRLIASYLGMTPENLSRAIRTLDEVGVQVKGQQVTIIDMARLQAFVPPDPLIDGPDTGGATAGVSLPQGVAS</sequence>
<dbReference type="CDD" id="cd00038">
    <property type="entry name" value="CAP_ED"/>
    <property type="match status" value="1"/>
</dbReference>
<dbReference type="Proteomes" id="UP001431963">
    <property type="component" value="Unassembled WGS sequence"/>
</dbReference>
<evidence type="ECO:0000313" key="7">
    <source>
        <dbReference type="Proteomes" id="UP001431963"/>
    </source>
</evidence>
<dbReference type="PROSITE" id="PS51063">
    <property type="entry name" value="HTH_CRP_2"/>
    <property type="match status" value="1"/>
</dbReference>
<evidence type="ECO:0000259" key="4">
    <source>
        <dbReference type="PROSITE" id="PS50042"/>
    </source>
</evidence>
<evidence type="ECO:0000256" key="3">
    <source>
        <dbReference type="ARBA" id="ARBA00023163"/>
    </source>
</evidence>
<keyword evidence="1" id="KW-0805">Transcription regulation</keyword>
<evidence type="ECO:0000313" key="6">
    <source>
        <dbReference type="EMBL" id="MEH7828753.1"/>
    </source>
</evidence>
<dbReference type="InterPro" id="IPR050397">
    <property type="entry name" value="Env_Response_Regulators"/>
</dbReference>
<dbReference type="InterPro" id="IPR018490">
    <property type="entry name" value="cNMP-bd_dom_sf"/>
</dbReference>
<dbReference type="InterPro" id="IPR012318">
    <property type="entry name" value="HTH_CRP"/>
</dbReference>
<feature type="domain" description="HTH crp-type" evidence="5">
    <location>
        <begin position="147"/>
        <end position="215"/>
    </location>
</feature>
<protein>
    <submittedName>
        <fullName evidence="6">Cyclic nucleotide-binding domain-containing protein</fullName>
    </submittedName>
</protein>
<proteinExistence type="predicted"/>
<keyword evidence="7" id="KW-1185">Reference proteome</keyword>
<comment type="caution">
    <text evidence="6">The sequence shown here is derived from an EMBL/GenBank/DDBJ whole genome shotgun (WGS) entry which is preliminary data.</text>
</comment>
<dbReference type="RefSeq" id="WP_335423025.1">
    <property type="nucleotide sequence ID" value="NZ_JBALHR010000006.1"/>
</dbReference>
<dbReference type="Gene3D" id="1.10.10.10">
    <property type="entry name" value="Winged helix-like DNA-binding domain superfamily/Winged helix DNA-binding domain"/>
    <property type="match status" value="1"/>
</dbReference>
<dbReference type="SMART" id="SM00419">
    <property type="entry name" value="HTH_CRP"/>
    <property type="match status" value="1"/>
</dbReference>
<evidence type="ECO:0000256" key="2">
    <source>
        <dbReference type="ARBA" id="ARBA00023125"/>
    </source>
</evidence>
<dbReference type="NCBIfam" id="NF006901">
    <property type="entry name" value="PRK09392.1"/>
    <property type="match status" value="1"/>
</dbReference>
<dbReference type="SUPFAM" id="SSF46785">
    <property type="entry name" value="Winged helix' DNA-binding domain"/>
    <property type="match status" value="1"/>
</dbReference>
<accession>A0ABU8BVN0</accession>
<dbReference type="InterPro" id="IPR036390">
    <property type="entry name" value="WH_DNA-bd_sf"/>
</dbReference>
<dbReference type="PROSITE" id="PS50042">
    <property type="entry name" value="CNMP_BINDING_3"/>
    <property type="match status" value="1"/>
</dbReference>
<organism evidence="6 7">
    <name type="scientific">Gemmobacter denitrificans</name>
    <dbReference type="NCBI Taxonomy" id="3123040"/>
    <lineage>
        <taxon>Bacteria</taxon>
        <taxon>Pseudomonadati</taxon>
        <taxon>Pseudomonadota</taxon>
        <taxon>Alphaproteobacteria</taxon>
        <taxon>Rhodobacterales</taxon>
        <taxon>Paracoccaceae</taxon>
        <taxon>Gemmobacter</taxon>
    </lineage>
</organism>
<keyword evidence="2" id="KW-0238">DNA-binding</keyword>
<dbReference type="Gene3D" id="2.60.120.10">
    <property type="entry name" value="Jelly Rolls"/>
    <property type="match status" value="1"/>
</dbReference>
<evidence type="ECO:0000259" key="5">
    <source>
        <dbReference type="PROSITE" id="PS51063"/>
    </source>
</evidence>
<dbReference type="Pfam" id="PF13545">
    <property type="entry name" value="HTH_Crp_2"/>
    <property type="match status" value="1"/>
</dbReference>